<dbReference type="STRING" id="1306947.J120_01285"/>
<keyword evidence="9" id="KW-1185">Reference proteome</keyword>
<name>A0A0D2I329_9BACT</name>
<evidence type="ECO:0000259" key="7">
    <source>
        <dbReference type="Pfam" id="PF07244"/>
    </source>
</evidence>
<reference evidence="8 9" key="1">
    <citation type="journal article" date="2013" name="Proc. Natl. Acad. Sci. U.S.A.">
        <title>Candidate phylum TM6 genome recovered from a hospital sink biofilm provides genomic insights into this uncultivated phylum.</title>
        <authorList>
            <person name="McLean J.S."/>
            <person name="Lombardo M.J."/>
            <person name="Badger J.H."/>
            <person name="Edlund A."/>
            <person name="Novotny M."/>
            <person name="Yee-Greenbaum J."/>
            <person name="Vyahhi N."/>
            <person name="Hall A.P."/>
            <person name="Yang Y."/>
            <person name="Dupont C.L."/>
            <person name="Ziegler M.G."/>
            <person name="Chitsaz H."/>
            <person name="Allen A.E."/>
            <person name="Yooseph S."/>
            <person name="Tesler G."/>
            <person name="Pevzner P.A."/>
            <person name="Friedman R.M."/>
            <person name="Nealson K.H."/>
            <person name="Venter J.C."/>
            <person name="Lasken R.S."/>
        </authorList>
    </citation>
    <scope>NUCLEOTIDE SEQUENCE [LARGE SCALE GENOMIC DNA]</scope>
    <source>
        <strain evidence="8 9">TM6SC1</strain>
    </source>
</reference>
<feature type="domain" description="POTRA" evidence="7">
    <location>
        <begin position="135"/>
        <end position="205"/>
    </location>
</feature>
<dbReference type="GO" id="GO:0019867">
    <property type="term" value="C:outer membrane"/>
    <property type="evidence" value="ECO:0007669"/>
    <property type="project" value="InterPro"/>
</dbReference>
<dbReference type="Gene3D" id="2.40.160.50">
    <property type="entry name" value="membrane protein fhac: a member of the omp85/tpsb transporter family"/>
    <property type="match status" value="1"/>
</dbReference>
<evidence type="ECO:0000313" key="8">
    <source>
        <dbReference type="EMBL" id="KIX85580.1"/>
    </source>
</evidence>
<dbReference type="Proteomes" id="UP000032214">
    <property type="component" value="Unassembled WGS sequence"/>
</dbReference>
<keyword evidence="2" id="KW-1134">Transmembrane beta strand</keyword>
<feature type="domain" description="Bacterial surface antigen (D15)" evidence="6">
    <location>
        <begin position="695"/>
        <end position="966"/>
    </location>
</feature>
<organism evidence="8 9">
    <name type="scientific">candidate division TM6 bacterium JCVI TM6SC1</name>
    <dbReference type="NCBI Taxonomy" id="1306947"/>
    <lineage>
        <taxon>Bacteria</taxon>
        <taxon>Candidatus Babelota</taxon>
        <taxon>Vermiphilus</taxon>
    </lineage>
</organism>
<evidence type="ECO:0000256" key="5">
    <source>
        <dbReference type="SAM" id="Phobius"/>
    </source>
</evidence>
<dbReference type="AlphaFoldDB" id="A0A0D2I329"/>
<evidence type="ECO:0008006" key="10">
    <source>
        <dbReference type="Google" id="ProtNLM"/>
    </source>
</evidence>
<dbReference type="PANTHER" id="PTHR12815">
    <property type="entry name" value="SORTING AND ASSEMBLY MACHINERY SAMM50 PROTEIN FAMILY MEMBER"/>
    <property type="match status" value="1"/>
</dbReference>
<keyword evidence="3 5" id="KW-0812">Transmembrane</keyword>
<sequence length="966" mass="110274">MRFNFSTPHYFFILAVYMLSCCFAISLYSAPDSSIPVSTIVKYSSFNQMYDTLEEFIPQSFLAHHISFQADIPLSQKQWEYLTGLSGVMNVDRALLAKACFYLYATGRFSIIQIQRWIDTYSQEHLHIILTGQPVIVKVRVWGVLTGKDVIRSWYPLEPGNFFDVVVHQQALQDIEQQFKNDGYFQACVQDTVSTDPVTQTVTVDLHCSRGKKYTVESIALYYNSHQALVPHHITDEIEIQLNELNHKNYSRVELNKTTLRVSQILSKYGFFDATIKMVERIDKNTQSVAIDLYVEQGEQKPLYFCGNSYLSTEYLFNILSRFGKGILYIQPNLFVSELKSIYYEHGFWSAQIHMRQEEGALFFLIEEGAQAYIEQVQVIDTTLPIDDKVILIFQTLNGTTYDHAVYTKVSQEALSYLITQGYLDACIVRVDKVLIDKNIYELKIIIDQKERAIVDKTIIVGHPDWQEKAQFNSDVFFTTHLLKQQQAWITEYAQQVGYVIDSINPHIIRTDNRVVIEWNIIERTKCFGKMVVVGSPLTKSEYITDSLSCKPGIPFDRTLITHSIHYLSEKNLFERIHVNPALAIDQEVPLILNVYPKDTFNVLVRTGVGLQKGALSSFGYQGFTYKLGGSLIVRDPLSRSDVLGIDVDLMRYYRELYLYYSLPIPGKYPVYATGEIYNHLYQYPGVCKKQKTLYEVSLEGVAGTLERQWIHTNAQIITGVECTKTRLSSEDIKNTPFANRIARAINFEPTLLNIRVPYIRFEPSLFAEYLDSRVIPTKGYSAALSAKGLIPLIYKNLASTFVKLVGEYSLFVPFYRAVFAARVRAGYIFYDDFKSIMPSERFYLGGPNSIRSYEVDMCPPLGIIDDHDNGGYLVPQGAKAMVNINLECRVPVWRGLSIVFFQDLGALGEAGWSDALKAGILSGTGFGFRYDTPLGPLRFDLGVKASRPDLRLSRYAWYITFGNAF</sequence>
<dbReference type="eggNOG" id="COG4775">
    <property type="taxonomic scope" value="Bacteria"/>
</dbReference>
<evidence type="ECO:0000259" key="6">
    <source>
        <dbReference type="Pfam" id="PF01103"/>
    </source>
</evidence>
<evidence type="ECO:0000256" key="2">
    <source>
        <dbReference type="ARBA" id="ARBA00022452"/>
    </source>
</evidence>
<evidence type="ECO:0000256" key="4">
    <source>
        <dbReference type="ARBA" id="ARBA00023136"/>
    </source>
</evidence>
<dbReference type="EMBL" id="ARQD01000001">
    <property type="protein sequence ID" value="KIX85580.1"/>
    <property type="molecule type" value="Genomic_DNA"/>
</dbReference>
<comment type="subcellular location">
    <subcellularLocation>
        <location evidence="1">Membrane</location>
    </subcellularLocation>
</comment>
<dbReference type="InterPro" id="IPR010827">
    <property type="entry name" value="BamA/TamA_POTRA"/>
</dbReference>
<keyword evidence="4 5" id="KW-0472">Membrane</keyword>
<proteinExistence type="predicted"/>
<comment type="caution">
    <text evidence="8">The sequence shown here is derived from an EMBL/GenBank/DDBJ whole genome shotgun (WGS) entry which is preliminary data.</text>
</comment>
<dbReference type="Pfam" id="PF01103">
    <property type="entry name" value="Omp85"/>
    <property type="match status" value="1"/>
</dbReference>
<accession>A0A0D2I329</accession>
<dbReference type="InterPro" id="IPR000184">
    <property type="entry name" value="Bac_surfAg_D15"/>
</dbReference>
<evidence type="ECO:0000313" key="9">
    <source>
        <dbReference type="Proteomes" id="UP000032214"/>
    </source>
</evidence>
<dbReference type="PANTHER" id="PTHR12815:SF18">
    <property type="entry name" value="SORTING AND ASSEMBLY MACHINERY COMPONENT 50 HOMOLOG"/>
    <property type="match status" value="1"/>
</dbReference>
<evidence type="ECO:0000256" key="1">
    <source>
        <dbReference type="ARBA" id="ARBA00004370"/>
    </source>
</evidence>
<gene>
    <name evidence="8" type="ORF">J120_01285</name>
</gene>
<feature type="transmembrane region" description="Helical" evidence="5">
    <location>
        <begin position="12"/>
        <end position="30"/>
    </location>
</feature>
<keyword evidence="5" id="KW-1133">Transmembrane helix</keyword>
<evidence type="ECO:0000256" key="3">
    <source>
        <dbReference type="ARBA" id="ARBA00022692"/>
    </source>
</evidence>
<protein>
    <recommendedName>
        <fullName evidence="10">Bacterial surface antigen (D15) domain-containing protein</fullName>
    </recommendedName>
</protein>
<dbReference type="Pfam" id="PF07244">
    <property type="entry name" value="POTRA"/>
    <property type="match status" value="1"/>
</dbReference>
<dbReference type="InterPro" id="IPR039910">
    <property type="entry name" value="D15-like"/>
</dbReference>